<proteinExistence type="predicted"/>
<dbReference type="Proteomes" id="UP000298416">
    <property type="component" value="Unassembled WGS sequence"/>
</dbReference>
<keyword evidence="2" id="KW-1185">Reference proteome</keyword>
<gene>
    <name evidence="1" type="ORF">SASPL_104426</name>
</gene>
<protein>
    <submittedName>
        <fullName evidence="1">Uncharacterized protein</fullName>
    </submittedName>
</protein>
<reference evidence="1" key="2">
    <citation type="submission" date="2020-08" db="EMBL/GenBank/DDBJ databases">
        <title>Plant Genome Project.</title>
        <authorList>
            <person name="Zhang R.-G."/>
        </authorList>
    </citation>
    <scope>NUCLEOTIDE SEQUENCE</scope>
    <source>
        <strain evidence="1">Huo1</strain>
        <tissue evidence="1">Leaf</tissue>
    </source>
</reference>
<organism evidence="1">
    <name type="scientific">Salvia splendens</name>
    <name type="common">Scarlet sage</name>
    <dbReference type="NCBI Taxonomy" id="180675"/>
    <lineage>
        <taxon>Eukaryota</taxon>
        <taxon>Viridiplantae</taxon>
        <taxon>Streptophyta</taxon>
        <taxon>Embryophyta</taxon>
        <taxon>Tracheophyta</taxon>
        <taxon>Spermatophyta</taxon>
        <taxon>Magnoliopsida</taxon>
        <taxon>eudicotyledons</taxon>
        <taxon>Gunneridae</taxon>
        <taxon>Pentapetalae</taxon>
        <taxon>asterids</taxon>
        <taxon>lamiids</taxon>
        <taxon>Lamiales</taxon>
        <taxon>Lamiaceae</taxon>
        <taxon>Nepetoideae</taxon>
        <taxon>Mentheae</taxon>
        <taxon>Salviinae</taxon>
        <taxon>Salvia</taxon>
        <taxon>Salvia subgen. Calosphace</taxon>
        <taxon>core Calosphace</taxon>
    </lineage>
</organism>
<evidence type="ECO:0000313" key="2">
    <source>
        <dbReference type="Proteomes" id="UP000298416"/>
    </source>
</evidence>
<dbReference type="EMBL" id="PNBA02000002">
    <property type="protein sequence ID" value="KAG6432838.1"/>
    <property type="molecule type" value="Genomic_DNA"/>
</dbReference>
<sequence>MWKLTLHIRHIDLSGIVNLLTEPLNQDLIMRLPIPSHRMPIQHLLWKHRGFCVPQRSSKAPICPVGSCVTPTWGDVKLCQQLWDPRRVGRNNEAALVEKDVVNQLVMWCCRSPGLQLRFNPLERFVCCQ</sequence>
<comment type="caution">
    <text evidence="1">The sequence shown here is derived from an EMBL/GenBank/DDBJ whole genome shotgun (WGS) entry which is preliminary data.</text>
</comment>
<name>A0A8X9A927_SALSN</name>
<evidence type="ECO:0000313" key="1">
    <source>
        <dbReference type="EMBL" id="KAG6432838.1"/>
    </source>
</evidence>
<reference evidence="1" key="1">
    <citation type="submission" date="2018-01" db="EMBL/GenBank/DDBJ databases">
        <authorList>
            <person name="Mao J.F."/>
        </authorList>
    </citation>
    <scope>NUCLEOTIDE SEQUENCE</scope>
    <source>
        <strain evidence="1">Huo1</strain>
        <tissue evidence="1">Leaf</tissue>
    </source>
</reference>
<accession>A0A8X9A927</accession>
<dbReference type="AlphaFoldDB" id="A0A8X9A927"/>